<name>A0AAP0RWY9_LIQFO</name>
<sequence>MIDLDAEREFDIWLLVDNLEFAIALTIEIGSDGSEDITGISMYLEWDMHAGFKFMGFLFSTQQSYVILVAGTFKGDIYILQEWKAPSQ</sequence>
<dbReference type="EMBL" id="JBBPBK010000004">
    <property type="protein sequence ID" value="KAK9286371.1"/>
    <property type="molecule type" value="Genomic_DNA"/>
</dbReference>
<organism evidence="1 2">
    <name type="scientific">Liquidambar formosana</name>
    <name type="common">Formosan gum</name>
    <dbReference type="NCBI Taxonomy" id="63359"/>
    <lineage>
        <taxon>Eukaryota</taxon>
        <taxon>Viridiplantae</taxon>
        <taxon>Streptophyta</taxon>
        <taxon>Embryophyta</taxon>
        <taxon>Tracheophyta</taxon>
        <taxon>Spermatophyta</taxon>
        <taxon>Magnoliopsida</taxon>
        <taxon>eudicotyledons</taxon>
        <taxon>Gunneridae</taxon>
        <taxon>Pentapetalae</taxon>
        <taxon>Saxifragales</taxon>
        <taxon>Altingiaceae</taxon>
        <taxon>Liquidambar</taxon>
    </lineage>
</organism>
<dbReference type="Proteomes" id="UP001415857">
    <property type="component" value="Unassembled WGS sequence"/>
</dbReference>
<reference evidence="1 2" key="1">
    <citation type="journal article" date="2024" name="Plant J.">
        <title>Genome sequences and population genomics reveal climatic adaptation and genomic divergence between two closely related sweetgum species.</title>
        <authorList>
            <person name="Xu W.Q."/>
            <person name="Ren C.Q."/>
            <person name="Zhang X.Y."/>
            <person name="Comes H.P."/>
            <person name="Liu X.H."/>
            <person name="Li Y.G."/>
            <person name="Kettle C.J."/>
            <person name="Jalonen R."/>
            <person name="Gaisberger H."/>
            <person name="Ma Y.Z."/>
            <person name="Qiu Y.X."/>
        </authorList>
    </citation>
    <scope>NUCLEOTIDE SEQUENCE [LARGE SCALE GENOMIC DNA]</scope>
    <source>
        <strain evidence="1">Hangzhou</strain>
    </source>
</reference>
<evidence type="ECO:0000313" key="1">
    <source>
        <dbReference type="EMBL" id="KAK9286371.1"/>
    </source>
</evidence>
<gene>
    <name evidence="1" type="ORF">L1049_014765</name>
</gene>
<proteinExistence type="predicted"/>
<evidence type="ECO:0000313" key="2">
    <source>
        <dbReference type="Proteomes" id="UP001415857"/>
    </source>
</evidence>
<protein>
    <submittedName>
        <fullName evidence="1">Uncharacterized protein</fullName>
    </submittedName>
</protein>
<comment type="caution">
    <text evidence="1">The sequence shown here is derived from an EMBL/GenBank/DDBJ whole genome shotgun (WGS) entry which is preliminary data.</text>
</comment>
<accession>A0AAP0RWY9</accession>
<dbReference type="AlphaFoldDB" id="A0AAP0RWY9"/>
<keyword evidence="2" id="KW-1185">Reference proteome</keyword>